<dbReference type="PANTHER" id="PTHR23501">
    <property type="entry name" value="MAJOR FACILITATOR SUPERFAMILY"/>
    <property type="match status" value="1"/>
</dbReference>
<feature type="transmembrane region" description="Helical" evidence="5">
    <location>
        <begin position="21"/>
        <end position="43"/>
    </location>
</feature>
<evidence type="ECO:0000256" key="4">
    <source>
        <dbReference type="ARBA" id="ARBA00023136"/>
    </source>
</evidence>
<evidence type="ECO:0000256" key="3">
    <source>
        <dbReference type="ARBA" id="ARBA00022989"/>
    </source>
</evidence>
<feature type="transmembrane region" description="Helical" evidence="5">
    <location>
        <begin position="277"/>
        <end position="300"/>
    </location>
</feature>
<accession>A0A521FL53</accession>
<evidence type="ECO:0000256" key="5">
    <source>
        <dbReference type="SAM" id="Phobius"/>
    </source>
</evidence>
<name>A0A521FL53_9SPHI</name>
<keyword evidence="3 5" id="KW-1133">Transmembrane helix</keyword>
<feature type="transmembrane region" description="Helical" evidence="5">
    <location>
        <begin position="84"/>
        <end position="102"/>
    </location>
</feature>
<dbReference type="Pfam" id="PF07690">
    <property type="entry name" value="MFS_1"/>
    <property type="match status" value="1"/>
</dbReference>
<dbReference type="OrthoDB" id="1404010at2"/>
<feature type="transmembrane region" description="Helical" evidence="5">
    <location>
        <begin position="234"/>
        <end position="256"/>
    </location>
</feature>
<feature type="transmembrane region" description="Helical" evidence="5">
    <location>
        <begin position="312"/>
        <end position="331"/>
    </location>
</feature>
<comment type="subcellular location">
    <subcellularLocation>
        <location evidence="1">Membrane</location>
        <topology evidence="1">Multi-pass membrane protein</topology>
    </subcellularLocation>
</comment>
<dbReference type="EMBL" id="FXTN01000013">
    <property type="protein sequence ID" value="SMO96895.1"/>
    <property type="molecule type" value="Genomic_DNA"/>
</dbReference>
<feature type="transmembrane region" description="Helical" evidence="5">
    <location>
        <begin position="206"/>
        <end position="228"/>
    </location>
</feature>
<dbReference type="GO" id="GO:0022857">
    <property type="term" value="F:transmembrane transporter activity"/>
    <property type="evidence" value="ECO:0007669"/>
    <property type="project" value="InterPro"/>
</dbReference>
<feature type="transmembrane region" description="Helical" evidence="5">
    <location>
        <begin position="114"/>
        <end position="135"/>
    </location>
</feature>
<keyword evidence="7" id="KW-1185">Reference proteome</keyword>
<feature type="transmembrane region" description="Helical" evidence="5">
    <location>
        <begin position="373"/>
        <end position="395"/>
    </location>
</feature>
<dbReference type="Proteomes" id="UP000320300">
    <property type="component" value="Unassembled WGS sequence"/>
</dbReference>
<dbReference type="SUPFAM" id="SSF103473">
    <property type="entry name" value="MFS general substrate transporter"/>
    <property type="match status" value="1"/>
</dbReference>
<feature type="transmembrane region" description="Helical" evidence="5">
    <location>
        <begin position="55"/>
        <end position="72"/>
    </location>
</feature>
<gene>
    <name evidence="6" type="ORF">SAMN06265348_113166</name>
</gene>
<dbReference type="Gene3D" id="1.20.1250.20">
    <property type="entry name" value="MFS general substrate transporter like domains"/>
    <property type="match status" value="1"/>
</dbReference>
<dbReference type="InterPro" id="IPR036259">
    <property type="entry name" value="MFS_trans_sf"/>
</dbReference>
<proteinExistence type="predicted"/>
<feature type="transmembrane region" description="Helical" evidence="5">
    <location>
        <begin position="176"/>
        <end position="194"/>
    </location>
</feature>
<dbReference type="GO" id="GO:0005886">
    <property type="term" value="C:plasma membrane"/>
    <property type="evidence" value="ECO:0007669"/>
    <property type="project" value="TreeGrafter"/>
</dbReference>
<reference evidence="6 7" key="1">
    <citation type="submission" date="2017-05" db="EMBL/GenBank/DDBJ databases">
        <authorList>
            <person name="Varghese N."/>
            <person name="Submissions S."/>
        </authorList>
    </citation>
    <scope>NUCLEOTIDE SEQUENCE [LARGE SCALE GENOMIC DNA]</scope>
    <source>
        <strain evidence="6 7">DSM 19036</strain>
    </source>
</reference>
<evidence type="ECO:0000313" key="6">
    <source>
        <dbReference type="EMBL" id="SMO96895.1"/>
    </source>
</evidence>
<keyword evidence="2 5" id="KW-0812">Transmembrane</keyword>
<dbReference type="InterPro" id="IPR011701">
    <property type="entry name" value="MFS"/>
</dbReference>
<feature type="transmembrane region" description="Helical" evidence="5">
    <location>
        <begin position="407"/>
        <end position="426"/>
    </location>
</feature>
<protein>
    <submittedName>
        <fullName evidence="6">MFS transporter, DHA2 family, multidrug resistance protein</fullName>
    </submittedName>
</protein>
<dbReference type="AlphaFoldDB" id="A0A521FL53"/>
<evidence type="ECO:0000256" key="2">
    <source>
        <dbReference type="ARBA" id="ARBA00022692"/>
    </source>
</evidence>
<feature type="transmembrane region" description="Helical" evidence="5">
    <location>
        <begin position="343"/>
        <end position="361"/>
    </location>
</feature>
<evidence type="ECO:0000256" key="1">
    <source>
        <dbReference type="ARBA" id="ARBA00004141"/>
    </source>
</evidence>
<keyword evidence="4 5" id="KW-0472">Membrane</keyword>
<sequence>MIYSPQYFKPWIAGWEWGIRIGLWLVLLSSLVQFGLFSLTQPYLVGLFGAQPEDIYFAIQLTYVGILSILPVQFRFLRYFETRSYLLFNILAGIMLSILSVWCNDIHLFFVIRFLQGVLVGNIAACILTLIFTRLNTEHMQLVGSSVFYGTILSNTVIIGVVAGVVVLTYDWKVTLYYLIAFQLISLLITLFMLNPKAGFRRYPLYLIDWTSFILLAIAAISLAYTMIYGSKYYWFQDSRIVTSALSAVAGSVLLLHRQLLLKRPLLNLNVFKSRNFVTGLILLGIYYGMKDSITLIYGYAGTTLKWSTIQVMDLGLINLTGLVALLIFSTQLMMRYRHSTRLFLISGFGVMLTYHLWMYFLFTPDLSFNDLIIPVFLQGAASGLLFVPLMIFVFSSAPANTGTTGLVMATFTRFIALLNSFSGFYNLQLYFNQHFKESFLSGISLDDLATSASLARYAELYQSKGFAANEAAVLASSALGGALAQQTQLLTYRAVFMTMVVVLAIIITLVICIPAINKTALHWNKRMFTWLSK</sequence>
<evidence type="ECO:0000313" key="7">
    <source>
        <dbReference type="Proteomes" id="UP000320300"/>
    </source>
</evidence>
<feature type="transmembrane region" description="Helical" evidence="5">
    <location>
        <begin position="147"/>
        <end position="170"/>
    </location>
</feature>
<feature type="transmembrane region" description="Helical" evidence="5">
    <location>
        <begin position="495"/>
        <end position="517"/>
    </location>
</feature>
<organism evidence="6 7">
    <name type="scientific">Pedobacter westerhofensis</name>
    <dbReference type="NCBI Taxonomy" id="425512"/>
    <lineage>
        <taxon>Bacteria</taxon>
        <taxon>Pseudomonadati</taxon>
        <taxon>Bacteroidota</taxon>
        <taxon>Sphingobacteriia</taxon>
        <taxon>Sphingobacteriales</taxon>
        <taxon>Sphingobacteriaceae</taxon>
        <taxon>Pedobacter</taxon>
    </lineage>
</organism>
<dbReference type="RefSeq" id="WP_142530586.1">
    <property type="nucleotide sequence ID" value="NZ_CBCSJO010000012.1"/>
</dbReference>